<dbReference type="GO" id="GO:0004519">
    <property type="term" value="F:endonuclease activity"/>
    <property type="evidence" value="ECO:0007669"/>
    <property type="project" value="UniProtKB-KW"/>
</dbReference>
<dbReference type="KEGG" id="nsh:GXM_03717"/>
<dbReference type="AlphaFoldDB" id="A0A5P8W0K7"/>
<dbReference type="InterPro" id="IPR012337">
    <property type="entry name" value="RNaseH-like_sf"/>
</dbReference>
<sequence>MLARHDEGYTEPWLILTDLHPEIADACWYSMRSWIECLFKDGKRGGFAWHQTKMTDTKRAERHWLAIAIATLWQVSVGGAIDANLPISSLDELPQTNQLVHLSGLQL</sequence>
<dbReference type="Proteomes" id="UP000326678">
    <property type="component" value="Chromosome Gxm1"/>
</dbReference>
<proteinExistence type="predicted"/>
<keyword evidence="1" id="KW-0255">Endonuclease</keyword>
<accession>A0A5P8W0K7</accession>
<organism evidence="1 2">
    <name type="scientific">Nostoc sphaeroides CCNUC1</name>
    <dbReference type="NCBI Taxonomy" id="2653204"/>
    <lineage>
        <taxon>Bacteria</taxon>
        <taxon>Bacillati</taxon>
        <taxon>Cyanobacteriota</taxon>
        <taxon>Cyanophyceae</taxon>
        <taxon>Nostocales</taxon>
        <taxon>Nostocaceae</taxon>
        <taxon>Nostoc</taxon>
    </lineage>
</organism>
<protein>
    <submittedName>
        <fullName evidence="1">Endonuclease</fullName>
    </submittedName>
</protein>
<dbReference type="SUPFAM" id="SSF53098">
    <property type="entry name" value="Ribonuclease H-like"/>
    <property type="match status" value="1"/>
</dbReference>
<dbReference type="EMBL" id="CP045226">
    <property type="protein sequence ID" value="QFS46237.1"/>
    <property type="molecule type" value="Genomic_DNA"/>
</dbReference>
<evidence type="ECO:0000313" key="1">
    <source>
        <dbReference type="EMBL" id="QFS46237.1"/>
    </source>
</evidence>
<reference evidence="1 2" key="1">
    <citation type="submission" date="2019-10" db="EMBL/GenBank/DDBJ databases">
        <title>Genomic and transcriptomic insights into the perfect genentic adaptation of a filamentous nitrogen-fixing cyanobacterium to rice fields.</title>
        <authorList>
            <person name="Chen Z."/>
        </authorList>
    </citation>
    <scope>NUCLEOTIDE SEQUENCE [LARGE SCALE GENOMIC DNA]</scope>
    <source>
        <strain evidence="1">CCNUC1</strain>
    </source>
</reference>
<keyword evidence="1" id="KW-0378">Hydrolase</keyword>
<dbReference type="RefSeq" id="WP_181984918.1">
    <property type="nucleotide sequence ID" value="NZ_CP045226.1"/>
</dbReference>
<evidence type="ECO:0000313" key="2">
    <source>
        <dbReference type="Proteomes" id="UP000326678"/>
    </source>
</evidence>
<gene>
    <name evidence="1" type="ORF">GXM_03717</name>
</gene>
<name>A0A5P8W0K7_9NOSO</name>
<keyword evidence="1" id="KW-0540">Nuclease</keyword>
<keyword evidence="2" id="KW-1185">Reference proteome</keyword>